<protein>
    <recommendedName>
        <fullName evidence="3">Big-1 domain-containing protein</fullName>
    </recommendedName>
</protein>
<gene>
    <name evidence="4" type="ORF">J2750_000855</name>
</gene>
<dbReference type="InterPro" id="IPR017474">
    <property type="entry name" value="PEF_CTERM_C"/>
</dbReference>
<dbReference type="Gene3D" id="2.60.40.10">
    <property type="entry name" value="Immunoglobulins"/>
    <property type="match status" value="1"/>
</dbReference>
<name>A0AA90Z734_9EURY</name>
<dbReference type="InterPro" id="IPR013783">
    <property type="entry name" value="Ig-like_fold"/>
</dbReference>
<dbReference type="NCBIfam" id="TIGR03024">
    <property type="entry name" value="arch_PEF_CTERM"/>
    <property type="match status" value="1"/>
</dbReference>
<sequence>MKNKTLSKTFVVLLSLLMILSISSAGATVVEQGTAVENPSGPVMNSVMSVAPTSLAPFVTETGKISLSIDGHGDHLTPVGSIDVEKPANATVRSAYLLTASLWSGVEIPDGGVTLAGIPVNWDDVVMGTYSGAPHNHRADVTNIVKPIVDAAPAGRISIPIQESDVLNVEGNILAVIFDDPNKVEDNTVVLLFGAQSITGDSFNITLAEPVDKTDPNFALDMSLGISFGFQPSNQYSLVNVNGLRLTSSAGGYDDGTDYNGGLITVGGLDDSNANPADPNAPPGNSRSDDELYDLIPFVNDGDTGINVFTQNPSNDDNIYFAAFFMGSTNAIVGEGILLSPDSAINNLGESHEVTATVQDDNGAAITGTMVHFEITSGPNAGTTADVLADVNGDALFSFTSQAVGTDVIVASFVNSKQALVLSNEVSKKWIVSEEIPEFPTIALPVMAIMGLMFLTMRRRDE</sequence>
<reference evidence="4 5" key="1">
    <citation type="submission" date="2023-07" db="EMBL/GenBank/DDBJ databases">
        <title>Genomic Encyclopedia of Type Strains, Phase IV (KMG-IV): sequencing the most valuable type-strain genomes for metagenomic binning, comparative biology and taxonomic classification.</title>
        <authorList>
            <person name="Goeker M."/>
        </authorList>
    </citation>
    <scope>NUCLEOTIDE SEQUENCE [LARGE SCALE GENOMIC DNA]</scope>
    <source>
        <strain evidence="4 5">DSM 17273</strain>
    </source>
</reference>
<dbReference type="SUPFAM" id="SSF49373">
    <property type="entry name" value="Invasin/intimin cell-adhesion fragments"/>
    <property type="match status" value="1"/>
</dbReference>
<comment type="caution">
    <text evidence="4">The sequence shown here is derived from an EMBL/GenBank/DDBJ whole genome shotgun (WGS) entry which is preliminary data.</text>
</comment>
<evidence type="ECO:0000259" key="3">
    <source>
        <dbReference type="PROSITE" id="PS51127"/>
    </source>
</evidence>
<dbReference type="AlphaFoldDB" id="A0AA90Z734"/>
<dbReference type="EMBL" id="JAVDQI010000002">
    <property type="protein sequence ID" value="MDR6222410.1"/>
    <property type="molecule type" value="Genomic_DNA"/>
</dbReference>
<feature type="domain" description="Big-1" evidence="3">
    <location>
        <begin position="334"/>
        <end position="431"/>
    </location>
</feature>
<proteinExistence type="inferred from homology"/>
<evidence type="ECO:0000313" key="4">
    <source>
        <dbReference type="EMBL" id="MDR6222410.1"/>
    </source>
</evidence>
<dbReference type="Pfam" id="PF26596">
    <property type="entry name" value="PEF-CTERM_ARCH"/>
    <property type="match status" value="1"/>
</dbReference>
<dbReference type="RefSeq" id="WP_270095805.1">
    <property type="nucleotide sequence ID" value="NZ_JAQFFK010000002.1"/>
</dbReference>
<keyword evidence="5" id="KW-1185">Reference proteome</keyword>
<evidence type="ECO:0000313" key="5">
    <source>
        <dbReference type="Proteomes" id="UP001185015"/>
    </source>
</evidence>
<dbReference type="PROSITE" id="PS51127">
    <property type="entry name" value="BIG1"/>
    <property type="match status" value="1"/>
</dbReference>
<dbReference type="InterPro" id="IPR003344">
    <property type="entry name" value="Big_1_dom"/>
</dbReference>
<feature type="region of interest" description="Disordered" evidence="2">
    <location>
        <begin position="270"/>
        <end position="290"/>
    </location>
</feature>
<organism evidence="4 5">
    <name type="scientific">Methanococcoides alaskense</name>
    <dbReference type="NCBI Taxonomy" id="325778"/>
    <lineage>
        <taxon>Archaea</taxon>
        <taxon>Methanobacteriati</taxon>
        <taxon>Methanobacteriota</taxon>
        <taxon>Stenosarchaea group</taxon>
        <taxon>Methanomicrobia</taxon>
        <taxon>Methanosarcinales</taxon>
        <taxon>Methanosarcinaceae</taxon>
        <taxon>Methanococcoides</taxon>
    </lineage>
</organism>
<evidence type="ECO:0000256" key="1">
    <source>
        <dbReference type="ARBA" id="ARBA00010116"/>
    </source>
</evidence>
<comment type="similarity">
    <text evidence="1">Belongs to the intimin/invasin family.</text>
</comment>
<evidence type="ECO:0000256" key="2">
    <source>
        <dbReference type="SAM" id="MobiDB-lite"/>
    </source>
</evidence>
<dbReference type="InterPro" id="IPR008964">
    <property type="entry name" value="Invasin/intimin_cell_adhesion"/>
</dbReference>
<dbReference type="Proteomes" id="UP001185015">
    <property type="component" value="Unassembled WGS sequence"/>
</dbReference>
<dbReference type="Pfam" id="PF02369">
    <property type="entry name" value="Big_1"/>
    <property type="match status" value="1"/>
</dbReference>
<accession>A0AA90Z734</accession>